<keyword evidence="2" id="KW-0731">Sigma factor</keyword>
<dbReference type="InterPro" id="IPR013324">
    <property type="entry name" value="RNA_pol_sigma_r3/r4-like"/>
</dbReference>
<evidence type="ECO:0000256" key="3">
    <source>
        <dbReference type="ARBA" id="ARBA00023125"/>
    </source>
</evidence>
<accession>A0A1Z2XQL3</accession>
<dbReference type="PRINTS" id="PR00046">
    <property type="entry name" value="SIGMA70FCT"/>
</dbReference>
<protein>
    <submittedName>
        <fullName evidence="6">Flagellar biosynthesis protein FliA</fullName>
    </submittedName>
    <submittedName>
        <fullName evidence="7">Sigma-70 family RNA polymerase sigma factor</fullName>
    </submittedName>
</protein>
<dbReference type="InterPro" id="IPR014284">
    <property type="entry name" value="RNA_pol_sigma-70_dom"/>
</dbReference>
<evidence type="ECO:0000256" key="4">
    <source>
        <dbReference type="ARBA" id="ARBA00023163"/>
    </source>
</evidence>
<reference evidence="7 9" key="3">
    <citation type="submission" date="2020-11" db="EMBL/GenBank/DDBJ databases">
        <title>Closed and high quality bacterial genomes of the OMM12 community.</title>
        <authorList>
            <person name="Marbouty M."/>
            <person name="Lamy-Besnier Q."/>
            <person name="Debarbieux L."/>
            <person name="Koszul R."/>
        </authorList>
    </citation>
    <scope>NUCLEOTIDE SEQUENCE [LARGE SCALE GENOMIC DNA]</scope>
    <source>
        <strain evidence="7 9">KB18</strain>
    </source>
</reference>
<dbReference type="PROSITE" id="PS00715">
    <property type="entry name" value="SIGMA70_1"/>
    <property type="match status" value="1"/>
</dbReference>
<dbReference type="InterPro" id="IPR036388">
    <property type="entry name" value="WH-like_DNA-bd_sf"/>
</dbReference>
<dbReference type="Pfam" id="PF04545">
    <property type="entry name" value="Sigma70_r4"/>
    <property type="match status" value="1"/>
</dbReference>
<dbReference type="KEGG" id="amur:ADH66_08725"/>
<dbReference type="GO" id="GO:0006352">
    <property type="term" value="P:DNA-templated transcription initiation"/>
    <property type="evidence" value="ECO:0007669"/>
    <property type="project" value="InterPro"/>
</dbReference>
<dbReference type="GO" id="GO:0003677">
    <property type="term" value="F:DNA binding"/>
    <property type="evidence" value="ECO:0007669"/>
    <property type="project" value="UniProtKB-KW"/>
</dbReference>
<evidence type="ECO:0000313" key="6">
    <source>
        <dbReference type="EMBL" id="ASB40733.1"/>
    </source>
</evidence>
<dbReference type="InterPro" id="IPR013325">
    <property type="entry name" value="RNA_pol_sigma_r2"/>
</dbReference>
<proteinExistence type="predicted"/>
<dbReference type="InterPro" id="IPR007624">
    <property type="entry name" value="RNA_pol_sigma70_r3"/>
</dbReference>
<dbReference type="InterPro" id="IPR007630">
    <property type="entry name" value="RNA_pol_sigma70_r4"/>
</dbReference>
<keyword evidence="8" id="KW-1185">Reference proteome</keyword>
<dbReference type="Proteomes" id="UP000196710">
    <property type="component" value="Chromosome"/>
</dbReference>
<dbReference type="Gene3D" id="1.20.120.1810">
    <property type="match status" value="1"/>
</dbReference>
<keyword evidence="4" id="KW-0804">Transcription</keyword>
<dbReference type="SUPFAM" id="SSF88946">
    <property type="entry name" value="Sigma2 domain of RNA polymerase sigma factors"/>
    <property type="match status" value="1"/>
</dbReference>
<evidence type="ECO:0000256" key="1">
    <source>
        <dbReference type="ARBA" id="ARBA00023015"/>
    </source>
</evidence>
<keyword evidence="6" id="KW-0969">Cilium</keyword>
<evidence type="ECO:0000313" key="8">
    <source>
        <dbReference type="Proteomes" id="UP000196710"/>
    </source>
</evidence>
<keyword evidence="3" id="KW-0238">DNA-binding</keyword>
<dbReference type="InterPro" id="IPR050239">
    <property type="entry name" value="Sigma-70_RNA_pol_init_factors"/>
</dbReference>
<dbReference type="SUPFAM" id="SSF88659">
    <property type="entry name" value="Sigma3 and sigma4 domains of RNA polymerase sigma factors"/>
    <property type="match status" value="2"/>
</dbReference>
<dbReference type="Pfam" id="PF04539">
    <property type="entry name" value="Sigma70_r3"/>
    <property type="match status" value="1"/>
</dbReference>
<reference evidence="8" key="2">
    <citation type="submission" date="2017-05" db="EMBL/GenBank/DDBJ databases">
        <title>Improved OligoMM genomes.</title>
        <authorList>
            <person name="Garzetti D."/>
        </authorList>
    </citation>
    <scope>NUCLEOTIDE SEQUENCE [LARGE SCALE GENOMIC DNA]</scope>
    <source>
        <strain evidence="8">KB18</strain>
    </source>
</reference>
<evidence type="ECO:0000313" key="9">
    <source>
        <dbReference type="Proteomes" id="UP000596035"/>
    </source>
</evidence>
<keyword evidence="6" id="KW-0966">Cell projection</keyword>
<dbReference type="PANTHER" id="PTHR30603:SF17">
    <property type="entry name" value="RNA POLYMERASE SIGMA-G FACTOR"/>
    <property type="match status" value="1"/>
</dbReference>
<keyword evidence="1" id="KW-0805">Transcription regulation</keyword>
<dbReference type="EMBL" id="CP065321">
    <property type="protein sequence ID" value="QQR30013.1"/>
    <property type="molecule type" value="Genomic_DNA"/>
</dbReference>
<evidence type="ECO:0000259" key="5">
    <source>
        <dbReference type="PROSITE" id="PS00715"/>
    </source>
</evidence>
<reference evidence="6" key="1">
    <citation type="journal article" date="2017" name="Genome Announc.">
        <title>High-Quality Whole-Genome Sequences of the Oligo-Mouse-Microbiota Bacterial Community.</title>
        <authorList>
            <person name="Garzetti D."/>
            <person name="Brugiroux S."/>
            <person name="Bunk B."/>
            <person name="Pukall R."/>
            <person name="McCoy K.D."/>
            <person name="Macpherson A.J."/>
            <person name="Stecher B."/>
        </authorList>
    </citation>
    <scope>NUCLEOTIDE SEQUENCE</scope>
    <source>
        <strain evidence="6">KB18</strain>
    </source>
</reference>
<dbReference type="Gene3D" id="1.10.10.10">
    <property type="entry name" value="Winged helix-like DNA-binding domain superfamily/Winged helix DNA-binding domain"/>
    <property type="match status" value="2"/>
</dbReference>
<dbReference type="AlphaFoldDB" id="A0A1Z2XQL3"/>
<dbReference type="Pfam" id="PF04542">
    <property type="entry name" value="Sigma70_r2"/>
    <property type="match status" value="1"/>
</dbReference>
<name>A0A1Z2XQL3_9FIRM</name>
<evidence type="ECO:0000256" key="2">
    <source>
        <dbReference type="ARBA" id="ARBA00023082"/>
    </source>
</evidence>
<keyword evidence="6" id="KW-0282">Flagellum</keyword>
<dbReference type="NCBIfam" id="TIGR02937">
    <property type="entry name" value="sigma70-ECF"/>
    <property type="match status" value="1"/>
</dbReference>
<dbReference type="EMBL" id="CP021422">
    <property type="protein sequence ID" value="ASB40733.1"/>
    <property type="molecule type" value="Genomic_DNA"/>
</dbReference>
<sequence>MLKEDNPLVTENMGLVHLCARRFVGRGIDYEDMVQAGSLGLVKAARNFDPGRGLRFSTYAVPVILGEIRRLFRDGGAMRVSRGLRELAQQAQRISEGLEAGLGRAPTVGEIADKLGVTPQRAALALGALRRPMSLTGGEEGEQLEIPVEASEEQTAERLTLYAIIERMEVKDRELIRCRYFKGMTQAKTAEELGMTQVQVSRREKKLLAYMRQEFGDG</sequence>
<dbReference type="InterPro" id="IPR000943">
    <property type="entry name" value="RNA_pol_sigma70"/>
</dbReference>
<organism evidence="7 9">
    <name type="scientific">Acutalibacter muris</name>
    <dbReference type="NCBI Taxonomy" id="1796620"/>
    <lineage>
        <taxon>Bacteria</taxon>
        <taxon>Bacillati</taxon>
        <taxon>Bacillota</taxon>
        <taxon>Clostridia</taxon>
        <taxon>Eubacteriales</taxon>
        <taxon>Acutalibacteraceae</taxon>
        <taxon>Acutalibacter</taxon>
    </lineage>
</organism>
<feature type="domain" description="RNA polymerase sigma-70" evidence="5">
    <location>
        <begin position="32"/>
        <end position="45"/>
    </location>
</feature>
<gene>
    <name evidence="6" type="ORF">ADH66_08725</name>
    <name evidence="7" type="ORF">I5Q82_18770</name>
</gene>
<dbReference type="Proteomes" id="UP000596035">
    <property type="component" value="Chromosome"/>
</dbReference>
<dbReference type="PANTHER" id="PTHR30603">
    <property type="entry name" value="RNA POLYMERASE SIGMA FACTOR RPO"/>
    <property type="match status" value="1"/>
</dbReference>
<evidence type="ECO:0000313" key="7">
    <source>
        <dbReference type="EMBL" id="QQR30013.1"/>
    </source>
</evidence>
<dbReference type="InterPro" id="IPR007627">
    <property type="entry name" value="RNA_pol_sigma70_r2"/>
</dbReference>
<dbReference type="GO" id="GO:0016987">
    <property type="term" value="F:sigma factor activity"/>
    <property type="evidence" value="ECO:0007669"/>
    <property type="project" value="UniProtKB-KW"/>
</dbReference>
<dbReference type="RefSeq" id="WP_066533460.1">
    <property type="nucleotide sequence ID" value="NZ_CP021422.1"/>
</dbReference>